<protein>
    <submittedName>
        <fullName evidence="2">Uncharacterized protein</fullName>
    </submittedName>
</protein>
<feature type="non-terminal residue" evidence="2">
    <location>
        <position position="1"/>
    </location>
</feature>
<gene>
    <name evidence="2" type="ORF">M422DRAFT_31974</name>
</gene>
<dbReference type="HOGENOM" id="CLU_2628755_0_0_1"/>
<sequence length="78" mass="9012">FRLGFTIYRYGFSLRFYHYIAWIWIWIWICNFSISFRFASSGLCCVCGLLVSESSGIEEASKQGKSKKGQPGWKVEGI</sequence>
<dbReference type="AlphaFoldDB" id="A0A0C9UDG6"/>
<feature type="transmembrane region" description="Helical" evidence="1">
    <location>
        <begin position="16"/>
        <end position="34"/>
    </location>
</feature>
<reference evidence="2 3" key="1">
    <citation type="submission" date="2014-06" db="EMBL/GenBank/DDBJ databases">
        <title>Evolutionary Origins and Diversification of the Mycorrhizal Mutualists.</title>
        <authorList>
            <consortium name="DOE Joint Genome Institute"/>
            <consortium name="Mycorrhizal Genomics Consortium"/>
            <person name="Kohler A."/>
            <person name="Kuo A."/>
            <person name="Nagy L.G."/>
            <person name="Floudas D."/>
            <person name="Copeland A."/>
            <person name="Barry K.W."/>
            <person name="Cichocki N."/>
            <person name="Veneault-Fourrey C."/>
            <person name="LaButti K."/>
            <person name="Lindquist E.A."/>
            <person name="Lipzen A."/>
            <person name="Lundell T."/>
            <person name="Morin E."/>
            <person name="Murat C."/>
            <person name="Riley R."/>
            <person name="Ohm R."/>
            <person name="Sun H."/>
            <person name="Tunlid A."/>
            <person name="Henrissat B."/>
            <person name="Grigoriev I.V."/>
            <person name="Hibbett D.S."/>
            <person name="Martin F."/>
        </authorList>
    </citation>
    <scope>NUCLEOTIDE SEQUENCE [LARGE SCALE GENOMIC DNA]</scope>
    <source>
        <strain evidence="2 3">SS14</strain>
    </source>
</reference>
<dbReference type="EMBL" id="KN837139">
    <property type="protein sequence ID" value="KIJ41123.1"/>
    <property type="molecule type" value="Genomic_DNA"/>
</dbReference>
<organism evidence="2 3">
    <name type="scientific">Sphaerobolus stellatus (strain SS14)</name>
    <dbReference type="NCBI Taxonomy" id="990650"/>
    <lineage>
        <taxon>Eukaryota</taxon>
        <taxon>Fungi</taxon>
        <taxon>Dikarya</taxon>
        <taxon>Basidiomycota</taxon>
        <taxon>Agaricomycotina</taxon>
        <taxon>Agaricomycetes</taxon>
        <taxon>Phallomycetidae</taxon>
        <taxon>Geastrales</taxon>
        <taxon>Sphaerobolaceae</taxon>
        <taxon>Sphaerobolus</taxon>
    </lineage>
</organism>
<evidence type="ECO:0000313" key="3">
    <source>
        <dbReference type="Proteomes" id="UP000054279"/>
    </source>
</evidence>
<evidence type="ECO:0000256" key="1">
    <source>
        <dbReference type="SAM" id="Phobius"/>
    </source>
</evidence>
<dbReference type="Proteomes" id="UP000054279">
    <property type="component" value="Unassembled WGS sequence"/>
</dbReference>
<keyword evidence="3" id="KW-1185">Reference proteome</keyword>
<keyword evidence="1" id="KW-0812">Transmembrane</keyword>
<accession>A0A0C9UDG6</accession>
<name>A0A0C9UDG6_SPHS4</name>
<evidence type="ECO:0000313" key="2">
    <source>
        <dbReference type="EMBL" id="KIJ41123.1"/>
    </source>
</evidence>
<keyword evidence="1" id="KW-0472">Membrane</keyword>
<feature type="non-terminal residue" evidence="2">
    <location>
        <position position="78"/>
    </location>
</feature>
<keyword evidence="1" id="KW-1133">Transmembrane helix</keyword>
<proteinExistence type="predicted"/>